<dbReference type="EMBL" id="BMVG01000001">
    <property type="protein sequence ID" value="GHD98075.1"/>
    <property type="molecule type" value="Genomic_DNA"/>
</dbReference>
<gene>
    <name evidence="2" type="ORF">GCM10010339_03800</name>
</gene>
<evidence type="ECO:0000313" key="3">
    <source>
        <dbReference type="Proteomes" id="UP000655443"/>
    </source>
</evidence>
<comment type="caution">
    <text evidence="2">The sequence shown here is derived from an EMBL/GenBank/DDBJ whole genome shotgun (WGS) entry which is preliminary data.</text>
</comment>
<sequence>MRYREHYHEVRLRVTELPADVIGRLGEGTPVTEVTGPAPHAPLSTAPPTVSAATRFA</sequence>
<keyword evidence="3" id="KW-1185">Reference proteome</keyword>
<protein>
    <submittedName>
        <fullName evidence="2">Uncharacterized protein</fullName>
    </submittedName>
</protein>
<dbReference type="AlphaFoldDB" id="A0A918YBL6"/>
<name>A0A918YBL6_9ACTN</name>
<proteinExistence type="predicted"/>
<feature type="region of interest" description="Disordered" evidence="1">
    <location>
        <begin position="33"/>
        <end position="57"/>
    </location>
</feature>
<feature type="compositionally biased region" description="Polar residues" evidence="1">
    <location>
        <begin position="46"/>
        <end position="57"/>
    </location>
</feature>
<evidence type="ECO:0000256" key="1">
    <source>
        <dbReference type="SAM" id="MobiDB-lite"/>
    </source>
</evidence>
<dbReference type="Proteomes" id="UP000655443">
    <property type="component" value="Unassembled WGS sequence"/>
</dbReference>
<evidence type="ECO:0000313" key="2">
    <source>
        <dbReference type="EMBL" id="GHD98075.1"/>
    </source>
</evidence>
<reference evidence="2" key="1">
    <citation type="journal article" date="2014" name="Int. J. Syst. Evol. Microbiol.">
        <title>Complete genome sequence of Corynebacterium casei LMG S-19264T (=DSM 44701T), isolated from a smear-ripened cheese.</title>
        <authorList>
            <consortium name="US DOE Joint Genome Institute (JGI-PGF)"/>
            <person name="Walter F."/>
            <person name="Albersmeier A."/>
            <person name="Kalinowski J."/>
            <person name="Ruckert C."/>
        </authorList>
    </citation>
    <scope>NUCLEOTIDE SEQUENCE</scope>
    <source>
        <strain evidence="2">JCM 4714</strain>
    </source>
</reference>
<reference evidence="2" key="2">
    <citation type="submission" date="2020-09" db="EMBL/GenBank/DDBJ databases">
        <authorList>
            <person name="Sun Q."/>
            <person name="Ohkuma M."/>
        </authorList>
    </citation>
    <scope>NUCLEOTIDE SEQUENCE</scope>
    <source>
        <strain evidence="2">JCM 4714</strain>
    </source>
</reference>
<accession>A0A918YBL6</accession>
<organism evidence="2 3">
    <name type="scientific">Streptomyces alanosinicus</name>
    <dbReference type="NCBI Taxonomy" id="68171"/>
    <lineage>
        <taxon>Bacteria</taxon>
        <taxon>Bacillati</taxon>
        <taxon>Actinomycetota</taxon>
        <taxon>Actinomycetes</taxon>
        <taxon>Kitasatosporales</taxon>
        <taxon>Streptomycetaceae</taxon>
        <taxon>Streptomyces</taxon>
    </lineage>
</organism>